<keyword evidence="1" id="KW-0812">Transmembrane</keyword>
<dbReference type="EMBL" id="CATOUU010000969">
    <property type="protein sequence ID" value="CAI9963626.1"/>
    <property type="molecule type" value="Genomic_DNA"/>
</dbReference>
<keyword evidence="4" id="KW-1185">Reference proteome</keyword>
<sequence length="172" mass="19717">MFDADTLLSVGKVSWDWLKGTVSSVISFPGNVKILGEDVMVNQHTRAINITKTLISRIIILILIIIAIRQIILCLQSKKVQIDQINQLAVENIKSHLTCMRETHQRLIGLNTDEVDSLKGLLEKDIERYVKYVNAEKEILMHNSYRPGLKHVKTYKETSSNKEDIDHNEHQD</sequence>
<dbReference type="Proteomes" id="UP001642409">
    <property type="component" value="Unassembled WGS sequence"/>
</dbReference>
<comment type="caution">
    <text evidence="2">The sequence shown here is derived from an EMBL/GenBank/DDBJ whole genome shotgun (WGS) entry which is preliminary data.</text>
</comment>
<keyword evidence="1" id="KW-0472">Membrane</keyword>
<feature type="transmembrane region" description="Helical" evidence="1">
    <location>
        <begin position="54"/>
        <end position="72"/>
    </location>
</feature>
<dbReference type="EMBL" id="CAXDID020000085">
    <property type="protein sequence ID" value="CAL6020394.1"/>
    <property type="molecule type" value="Genomic_DNA"/>
</dbReference>
<proteinExistence type="predicted"/>
<protein>
    <submittedName>
        <fullName evidence="3">Hypothetical_protein</fullName>
    </submittedName>
</protein>
<evidence type="ECO:0000313" key="4">
    <source>
        <dbReference type="Proteomes" id="UP001642409"/>
    </source>
</evidence>
<name>A0AA86UT36_9EUKA</name>
<organism evidence="2">
    <name type="scientific">Hexamita inflata</name>
    <dbReference type="NCBI Taxonomy" id="28002"/>
    <lineage>
        <taxon>Eukaryota</taxon>
        <taxon>Metamonada</taxon>
        <taxon>Diplomonadida</taxon>
        <taxon>Hexamitidae</taxon>
        <taxon>Hexamitinae</taxon>
        <taxon>Hexamita</taxon>
    </lineage>
</organism>
<dbReference type="AlphaFoldDB" id="A0AA86UT36"/>
<accession>A0AA86UT36</accession>
<reference evidence="3 4" key="2">
    <citation type="submission" date="2024-07" db="EMBL/GenBank/DDBJ databases">
        <authorList>
            <person name="Akdeniz Z."/>
        </authorList>
    </citation>
    <scope>NUCLEOTIDE SEQUENCE [LARGE SCALE GENOMIC DNA]</scope>
</reference>
<evidence type="ECO:0000313" key="3">
    <source>
        <dbReference type="EMBL" id="CAL6020394.1"/>
    </source>
</evidence>
<evidence type="ECO:0000313" key="2">
    <source>
        <dbReference type="EMBL" id="CAI9963626.1"/>
    </source>
</evidence>
<reference evidence="2" key="1">
    <citation type="submission" date="2023-06" db="EMBL/GenBank/DDBJ databases">
        <authorList>
            <person name="Kurt Z."/>
        </authorList>
    </citation>
    <scope>NUCLEOTIDE SEQUENCE</scope>
</reference>
<gene>
    <name evidence="3" type="ORF">HINF_LOCUS27415</name>
    <name evidence="2" type="ORF">HINF_LOCUS51271</name>
</gene>
<keyword evidence="1" id="KW-1133">Transmembrane helix</keyword>
<evidence type="ECO:0000256" key="1">
    <source>
        <dbReference type="SAM" id="Phobius"/>
    </source>
</evidence>